<evidence type="ECO:0000313" key="3">
    <source>
        <dbReference type="EMBL" id="CAH1100247.1"/>
    </source>
</evidence>
<feature type="transmembrane region" description="Helical" evidence="1">
    <location>
        <begin position="189"/>
        <end position="208"/>
    </location>
</feature>
<accession>A0A9P0CKF5</accession>
<feature type="signal peptide" evidence="2">
    <location>
        <begin position="1"/>
        <end position="19"/>
    </location>
</feature>
<dbReference type="EMBL" id="OV651822">
    <property type="protein sequence ID" value="CAH1100247.1"/>
    <property type="molecule type" value="Genomic_DNA"/>
</dbReference>
<protein>
    <submittedName>
        <fullName evidence="3">Uncharacterized protein</fullName>
    </submittedName>
</protein>
<proteinExistence type="predicted"/>
<dbReference type="Proteomes" id="UP001153636">
    <property type="component" value="Chromosome 10"/>
</dbReference>
<keyword evidence="4" id="KW-1185">Reference proteome</keyword>
<evidence type="ECO:0000256" key="2">
    <source>
        <dbReference type="SAM" id="SignalP"/>
    </source>
</evidence>
<sequence length="274" mass="32305">MKFIYFLLFLVYCCPFVLSAPEICPTTNLKEGLVKLYYCQFIEIVTFQNKTEKINSRSQEIKDCQNAAQSGQFVDKFGVTHLIRKNNTLYRNVTFIQNDGQTFIPINTVYSISAIEVIAKVNFESNKIVLRSGTICRYSEGKCNDDKEITLSINWKVGDVVKNYTSIIDCMNNYVYLLEQKVLNSESQLSVNFHISLIIIFIIFIYLCKRCYSVYFNWKTMKTNTNGNIVFDNFFQAHFNRRIWKEMIELKMKIYFDTHHHYDCIDCIKKTEFE</sequence>
<keyword evidence="1" id="KW-1133">Transmembrane helix</keyword>
<keyword evidence="1" id="KW-0812">Transmembrane</keyword>
<dbReference type="AlphaFoldDB" id="A0A9P0CKF5"/>
<reference evidence="3" key="1">
    <citation type="submission" date="2022-01" db="EMBL/GenBank/DDBJ databases">
        <authorList>
            <person name="King R."/>
        </authorList>
    </citation>
    <scope>NUCLEOTIDE SEQUENCE</scope>
</reference>
<name>A0A9P0CKF5_9CUCU</name>
<organism evidence="3 4">
    <name type="scientific">Psylliodes chrysocephalus</name>
    <dbReference type="NCBI Taxonomy" id="3402493"/>
    <lineage>
        <taxon>Eukaryota</taxon>
        <taxon>Metazoa</taxon>
        <taxon>Ecdysozoa</taxon>
        <taxon>Arthropoda</taxon>
        <taxon>Hexapoda</taxon>
        <taxon>Insecta</taxon>
        <taxon>Pterygota</taxon>
        <taxon>Neoptera</taxon>
        <taxon>Endopterygota</taxon>
        <taxon>Coleoptera</taxon>
        <taxon>Polyphaga</taxon>
        <taxon>Cucujiformia</taxon>
        <taxon>Chrysomeloidea</taxon>
        <taxon>Chrysomelidae</taxon>
        <taxon>Galerucinae</taxon>
        <taxon>Alticini</taxon>
        <taxon>Psylliodes</taxon>
    </lineage>
</organism>
<evidence type="ECO:0000256" key="1">
    <source>
        <dbReference type="SAM" id="Phobius"/>
    </source>
</evidence>
<gene>
    <name evidence="3" type="ORF">PSYICH_LOCUS1590</name>
</gene>
<dbReference type="OrthoDB" id="6728260at2759"/>
<feature type="chain" id="PRO_5040261624" evidence="2">
    <location>
        <begin position="20"/>
        <end position="274"/>
    </location>
</feature>
<evidence type="ECO:0000313" key="4">
    <source>
        <dbReference type="Proteomes" id="UP001153636"/>
    </source>
</evidence>
<keyword evidence="2" id="KW-0732">Signal</keyword>
<keyword evidence="1" id="KW-0472">Membrane</keyword>